<dbReference type="GO" id="GO:0046872">
    <property type="term" value="F:metal ion binding"/>
    <property type="evidence" value="ECO:0007669"/>
    <property type="project" value="UniProtKB-KW"/>
</dbReference>
<dbReference type="Pfam" id="PF01557">
    <property type="entry name" value="FAA_hydrolase"/>
    <property type="match status" value="1"/>
</dbReference>
<name>A0A5B8RIN3_9ZZZZ</name>
<dbReference type="PANTHER" id="PTHR11820:SF114">
    <property type="entry name" value="4-HYDROXYPHENYLACETATE CATABOLISM PROTEIN"/>
    <property type="match status" value="1"/>
</dbReference>
<reference evidence="3" key="1">
    <citation type="submission" date="2019-06" db="EMBL/GenBank/DDBJ databases">
        <authorList>
            <person name="Murdoch R.W."/>
            <person name="Fathepure B."/>
        </authorList>
    </citation>
    <scope>NUCLEOTIDE SEQUENCE</scope>
</reference>
<protein>
    <submittedName>
        <fullName evidence="3">Homoprotocatechuate catabolism bifunctional isomerase/decarboxylase</fullName>
    </submittedName>
</protein>
<keyword evidence="1" id="KW-0479">Metal-binding</keyword>
<dbReference type="EMBL" id="MN079414">
    <property type="protein sequence ID" value="QEA07848.1"/>
    <property type="molecule type" value="Genomic_DNA"/>
</dbReference>
<keyword evidence="3" id="KW-0413">Isomerase</keyword>
<dbReference type="PROSITE" id="PS51257">
    <property type="entry name" value="PROKAR_LIPOPROTEIN"/>
    <property type="match status" value="1"/>
</dbReference>
<dbReference type="Gene3D" id="3.90.850.10">
    <property type="entry name" value="Fumarylacetoacetase-like, C-terminal domain"/>
    <property type="match status" value="1"/>
</dbReference>
<gene>
    <name evidence="3" type="primary">hpcE_3</name>
    <name evidence="3" type="ORF">KBTEX_04213</name>
</gene>
<evidence type="ECO:0000313" key="3">
    <source>
        <dbReference type="EMBL" id="QEA07848.1"/>
    </source>
</evidence>
<dbReference type="PANTHER" id="PTHR11820">
    <property type="entry name" value="ACYLPYRUVASE"/>
    <property type="match status" value="1"/>
</dbReference>
<dbReference type="GO" id="GO:0016853">
    <property type="term" value="F:isomerase activity"/>
    <property type="evidence" value="ECO:0007669"/>
    <property type="project" value="UniProtKB-KW"/>
</dbReference>
<organism evidence="3">
    <name type="scientific">uncultured organism</name>
    <dbReference type="NCBI Taxonomy" id="155900"/>
    <lineage>
        <taxon>unclassified sequences</taxon>
        <taxon>environmental samples</taxon>
    </lineage>
</organism>
<dbReference type="AlphaFoldDB" id="A0A5B8RIN3"/>
<dbReference type="InterPro" id="IPR011234">
    <property type="entry name" value="Fumarylacetoacetase-like_C"/>
</dbReference>
<evidence type="ECO:0000259" key="2">
    <source>
        <dbReference type="Pfam" id="PF01557"/>
    </source>
</evidence>
<sequence>MTSTTLRPGGPLLSGAVYGCLLNVRDELDRLGDGIDEPPYNGAPTGPVLYVKTPNTHIAAGAPVPIPADVDRVRVGPSLGVVIRDTLTRADTGQAAAAIAGYTLVNDVTVPHESLFRHPLKQKCRDGFCPIGPWLVDAADLPDPATLSVRTFVNGEYRHEAGLDRLVRPVATLLADISEFTSLYPGDLILAGVSPDVPLAGPGDTVAVEIDGLGRLVNPLVRESGHREHTS</sequence>
<accession>A0A5B8RIN3</accession>
<dbReference type="InterPro" id="IPR036663">
    <property type="entry name" value="Fumarylacetoacetase_C_sf"/>
</dbReference>
<proteinExistence type="predicted"/>
<feature type="domain" description="Fumarylacetoacetase-like C-terminal" evidence="2">
    <location>
        <begin position="17"/>
        <end position="220"/>
    </location>
</feature>
<evidence type="ECO:0000256" key="1">
    <source>
        <dbReference type="ARBA" id="ARBA00022723"/>
    </source>
</evidence>
<dbReference type="SUPFAM" id="SSF56529">
    <property type="entry name" value="FAH"/>
    <property type="match status" value="1"/>
</dbReference>